<dbReference type="PROSITE" id="PS50929">
    <property type="entry name" value="ABC_TM1F"/>
    <property type="match status" value="3"/>
</dbReference>
<feature type="transmembrane region" description="Helical" evidence="9">
    <location>
        <begin position="791"/>
        <end position="813"/>
    </location>
</feature>
<feature type="domain" description="ABC transporter" evidence="10">
    <location>
        <begin position="223"/>
        <end position="448"/>
    </location>
</feature>
<dbReference type="GO" id="GO:0016020">
    <property type="term" value="C:membrane"/>
    <property type="evidence" value="ECO:0007669"/>
    <property type="project" value="InterPro"/>
</dbReference>
<dbReference type="GO" id="GO:0005524">
    <property type="term" value="F:ATP binding"/>
    <property type="evidence" value="ECO:0007669"/>
    <property type="project" value="UniProtKB-KW"/>
</dbReference>
<name>A0A7R8X4F0_9CRUS</name>
<proteinExistence type="predicted"/>
<dbReference type="GO" id="GO:0016887">
    <property type="term" value="F:ATP hydrolysis activity"/>
    <property type="evidence" value="ECO:0007669"/>
    <property type="project" value="InterPro"/>
</dbReference>
<dbReference type="EMBL" id="LR900025">
    <property type="protein sequence ID" value="CAD7243833.1"/>
    <property type="molecule type" value="Genomic_DNA"/>
</dbReference>
<dbReference type="Pfam" id="PF00005">
    <property type="entry name" value="ABC_tran"/>
    <property type="match status" value="1"/>
</dbReference>
<keyword evidence="4" id="KW-0677">Repeat</keyword>
<keyword evidence="13" id="KW-1185">Reference proteome</keyword>
<feature type="transmembrane region" description="Helical" evidence="9">
    <location>
        <begin position="870"/>
        <end position="901"/>
    </location>
</feature>
<dbReference type="PANTHER" id="PTHR24223:SF443">
    <property type="entry name" value="MULTIDRUG-RESISTANCE LIKE PROTEIN 1, ISOFORM I"/>
    <property type="match status" value="1"/>
</dbReference>
<evidence type="ECO:0000256" key="8">
    <source>
        <dbReference type="ARBA" id="ARBA00023136"/>
    </source>
</evidence>
<dbReference type="PROSITE" id="PS50893">
    <property type="entry name" value="ABC_TRANSPORTER_2"/>
    <property type="match status" value="3"/>
</dbReference>
<keyword evidence="3 9" id="KW-0812">Transmembrane</keyword>
<dbReference type="GO" id="GO:0012505">
    <property type="term" value="C:endomembrane system"/>
    <property type="evidence" value="ECO:0007669"/>
    <property type="project" value="UniProtKB-SubCell"/>
</dbReference>
<dbReference type="InterPro" id="IPR036640">
    <property type="entry name" value="ABC1_TM_sf"/>
</dbReference>
<organism evidence="12">
    <name type="scientific">Darwinula stevensoni</name>
    <dbReference type="NCBI Taxonomy" id="69355"/>
    <lineage>
        <taxon>Eukaryota</taxon>
        <taxon>Metazoa</taxon>
        <taxon>Ecdysozoa</taxon>
        <taxon>Arthropoda</taxon>
        <taxon>Crustacea</taxon>
        <taxon>Oligostraca</taxon>
        <taxon>Ostracoda</taxon>
        <taxon>Podocopa</taxon>
        <taxon>Podocopida</taxon>
        <taxon>Darwinulocopina</taxon>
        <taxon>Darwinuloidea</taxon>
        <taxon>Darwinulidae</taxon>
        <taxon>Darwinula</taxon>
    </lineage>
</organism>
<dbReference type="EMBL" id="CAJPEV010000508">
    <property type="protein sequence ID" value="CAG0885967.1"/>
    <property type="molecule type" value="Genomic_DNA"/>
</dbReference>
<reference evidence="12" key="1">
    <citation type="submission" date="2020-11" db="EMBL/GenBank/DDBJ databases">
        <authorList>
            <person name="Tran Van P."/>
        </authorList>
    </citation>
    <scope>NUCLEOTIDE SEQUENCE</scope>
</reference>
<feature type="transmembrane region" description="Helical" evidence="9">
    <location>
        <begin position="502"/>
        <end position="521"/>
    </location>
</feature>
<feature type="transmembrane region" description="Helical" evidence="9">
    <location>
        <begin position="975"/>
        <end position="993"/>
    </location>
</feature>
<dbReference type="GO" id="GO:0140359">
    <property type="term" value="F:ABC-type transporter activity"/>
    <property type="evidence" value="ECO:0007669"/>
    <property type="project" value="InterPro"/>
</dbReference>
<keyword evidence="8 9" id="KW-0472">Membrane</keyword>
<evidence type="ECO:0000256" key="6">
    <source>
        <dbReference type="ARBA" id="ARBA00022840"/>
    </source>
</evidence>
<dbReference type="InterPro" id="IPR017871">
    <property type="entry name" value="ABC_transporter-like_CS"/>
</dbReference>
<evidence type="ECO:0000259" key="10">
    <source>
        <dbReference type="PROSITE" id="PS50893"/>
    </source>
</evidence>
<keyword evidence="5" id="KW-0547">Nucleotide-binding</keyword>
<evidence type="ECO:0000256" key="7">
    <source>
        <dbReference type="ARBA" id="ARBA00022989"/>
    </source>
</evidence>
<evidence type="ECO:0000256" key="1">
    <source>
        <dbReference type="ARBA" id="ARBA00004127"/>
    </source>
</evidence>
<feature type="domain" description="ABC transmembrane type-1" evidence="11">
    <location>
        <begin position="855"/>
        <end position="1028"/>
    </location>
</feature>
<evidence type="ECO:0000256" key="2">
    <source>
        <dbReference type="ARBA" id="ARBA00022448"/>
    </source>
</evidence>
<evidence type="ECO:0000259" key="11">
    <source>
        <dbReference type="PROSITE" id="PS50929"/>
    </source>
</evidence>
<sequence>MLLFTQDANLTWYTEIPDVTPCFLNTVLLWVPCGWLWVMAALEIHYLFASVGKYIPWTKLNVSKLLLASGLLVLHAADLVRAIASHRSAPVFYFTPVILVLTMASRIRCCSSEATSKLYSHIHPQDNLYGGCHFVFLSRQMVSFVNGKAPLWQGCFFALGLLIASTLQALLYAPYFQKCMVIGVRAAAAIIAAIYKKSLRLSPAARRESTVGEMVNLISVDAKRYQDISVDLTLFFTLPIQLGISFYLLWVQLGPSLLAGIGVIAVAIPINSVIAARFQKLQVQQMKEQDEKVKLMSEVLNGIKGEVAYVPQEAWIRNATLKSNVLFGKTYDETVYKEILKACALEQDLAILPAGDMTEIGEKGINLSGGQKQRVSLARAVYSDEDVYLMDDPLSAVDSHTRVLVTHGITHLPQTDLIIMMKDGRIIEAGGYRQLIEKKGAFYDFIIQFLSQEEGEDSEDELEEIKHVVEIVTGKKIIVRRRSRHQSKVSESESGRSVPDRYVILNVFGSYLHILVIFYMLRPVVRFQKKKTEYYILMVKDASFKMKRQKKEGLSDQAFLNGTVNDSERYKYLGVYTALGLSHVVIIAGVFALAALMIWVLDVSSVDEGIALFLEDVLISAFEVVGALMINIYATPWFLVAIGPIIIVYYFVQNMYVSTSRQLKRLESVSRSLIYSHFGETVNGISSIRAYRREEQFIRESADAVDHNNQRQYPEVTAARESSTPAFFTKGINLSGGQKQRVSLARAVYSDADVYLMDDLLSAVDSDVGKHLFQRVIGPLGLLKNKVKWRVYAYFLKSMGLYSSLVSIFMYGISEGFLMGSNMALSRWPDEASQNRSMEASERDAHIGVYTALGVCYGITQPMEDGVSCAFEVICAVMVIAYAFPWFLVAVVPIFTVYYLAQDIYVSTARQLRRLEAIWRSPIYSHFTPTVAGISSIPAYKREEQFIRESEEGVDRNNKCQYPLITSLSWLRVRLEALGGIITLVASLLAVFGRDSLSPALAGLCITYAMSVSKPVNWLAHMMAEVETSIVGVERIEEYCETPVEALWEIPEKKPKDDWPQEGTISFREYQTRYRDGLELVLKGVSIDIKGGEKVGVVGRTGAGKTSLILGVFRVIEKAGGEVTIDGIDISQIGLHDLRSNLTIIPQCCSPEASVRTFEKHTDDEIWRTLELSHLKAFAKELPQRLRHPVAEGGQNLSYAEIGVAASECNFQRRHGLVMYNDKVYLYQTPSGEFKTLPYSHYRIREVSEGSCTSSGCTLQRRYMMVLLSVLAHVKLEVTSPHTIVLKLEGDNRLRKKTIEEKLGSPRSSVRWHADDADIEKCIKTEEVRAKYNVVW</sequence>
<feature type="domain" description="ABC transmembrane type-1" evidence="11">
    <location>
        <begin position="602"/>
        <end position="713"/>
    </location>
</feature>
<dbReference type="PANTHER" id="PTHR24223">
    <property type="entry name" value="ATP-BINDING CASSETTE SUB-FAMILY C"/>
    <property type="match status" value="1"/>
</dbReference>
<feature type="transmembrane region" description="Helical" evidence="9">
    <location>
        <begin position="149"/>
        <end position="169"/>
    </location>
</feature>
<dbReference type="SUPFAM" id="SSF52540">
    <property type="entry name" value="P-loop containing nucleoside triphosphate hydrolases"/>
    <property type="match status" value="3"/>
</dbReference>
<keyword evidence="6" id="KW-0067">ATP-binding</keyword>
<dbReference type="InterPro" id="IPR003439">
    <property type="entry name" value="ABC_transporter-like_ATP-bd"/>
</dbReference>
<dbReference type="SUPFAM" id="SSF90123">
    <property type="entry name" value="ABC transporter transmembrane region"/>
    <property type="match status" value="3"/>
</dbReference>
<evidence type="ECO:0000256" key="9">
    <source>
        <dbReference type="SAM" id="Phobius"/>
    </source>
</evidence>
<feature type="domain" description="ABC transmembrane type-1" evidence="11">
    <location>
        <begin position="136"/>
        <end position="304"/>
    </location>
</feature>
<dbReference type="InterPro" id="IPR027417">
    <property type="entry name" value="P-loop_NTPase"/>
</dbReference>
<evidence type="ECO:0000256" key="5">
    <source>
        <dbReference type="ARBA" id="ARBA00022741"/>
    </source>
</evidence>
<protein>
    <submittedName>
        <fullName evidence="12">Uncharacterized protein</fullName>
    </submittedName>
</protein>
<evidence type="ECO:0000313" key="13">
    <source>
        <dbReference type="Proteomes" id="UP000677054"/>
    </source>
</evidence>
<dbReference type="Gene3D" id="1.20.1560.10">
    <property type="entry name" value="ABC transporter type 1, transmembrane domain"/>
    <property type="match status" value="3"/>
</dbReference>
<accession>A0A7R8X4F0</accession>
<feature type="transmembrane region" description="Helical" evidence="9">
    <location>
        <begin position="638"/>
        <end position="657"/>
    </location>
</feature>
<feature type="transmembrane region" description="Helical" evidence="9">
    <location>
        <begin position="232"/>
        <end position="251"/>
    </location>
</feature>
<evidence type="ECO:0000256" key="3">
    <source>
        <dbReference type="ARBA" id="ARBA00022692"/>
    </source>
</evidence>
<dbReference type="FunFam" id="3.40.50.300:FF:002586">
    <property type="entry name" value="Putative abc transporter c family member"/>
    <property type="match status" value="1"/>
</dbReference>
<dbReference type="InterPro" id="IPR050173">
    <property type="entry name" value="ABC_transporter_C-like"/>
</dbReference>
<keyword evidence="7 9" id="KW-1133">Transmembrane helix</keyword>
<evidence type="ECO:0000313" key="12">
    <source>
        <dbReference type="EMBL" id="CAD7243833.1"/>
    </source>
</evidence>
<dbReference type="InterPro" id="IPR011527">
    <property type="entry name" value="ABC1_TM_dom"/>
</dbReference>
<dbReference type="OrthoDB" id="7594166at2759"/>
<dbReference type="Pfam" id="PF00664">
    <property type="entry name" value="ABC_membrane"/>
    <property type="match status" value="3"/>
</dbReference>
<feature type="transmembrane region" description="Helical" evidence="9">
    <location>
        <begin position="27"/>
        <end position="49"/>
    </location>
</feature>
<feature type="transmembrane region" description="Helical" evidence="9">
    <location>
        <begin position="575"/>
        <end position="601"/>
    </location>
</feature>
<feature type="domain" description="ABC transporter" evidence="10">
    <location>
        <begin position="564"/>
        <end position="840"/>
    </location>
</feature>
<keyword evidence="2" id="KW-0813">Transport</keyword>
<feature type="domain" description="ABC transporter" evidence="10">
    <location>
        <begin position="1067"/>
        <end position="1315"/>
    </location>
</feature>
<dbReference type="Gene3D" id="3.40.50.300">
    <property type="entry name" value="P-loop containing nucleotide triphosphate hydrolases"/>
    <property type="match status" value="3"/>
</dbReference>
<feature type="transmembrane region" description="Helical" evidence="9">
    <location>
        <begin position="257"/>
        <end position="278"/>
    </location>
</feature>
<dbReference type="PROSITE" id="PS00211">
    <property type="entry name" value="ABC_TRANSPORTER_1"/>
    <property type="match status" value="2"/>
</dbReference>
<gene>
    <name evidence="12" type="ORF">DSTB1V02_LOCUS3744</name>
</gene>
<dbReference type="Proteomes" id="UP000677054">
    <property type="component" value="Unassembled WGS sequence"/>
</dbReference>
<comment type="subcellular location">
    <subcellularLocation>
        <location evidence="1">Endomembrane system</location>
        <topology evidence="1">Multi-pass membrane protein</topology>
    </subcellularLocation>
</comment>
<evidence type="ECO:0000256" key="4">
    <source>
        <dbReference type="ARBA" id="ARBA00022737"/>
    </source>
</evidence>